<comment type="caution">
    <text evidence="2">The sequence shown here is derived from an EMBL/GenBank/DDBJ whole genome shotgun (WGS) entry which is preliminary data.</text>
</comment>
<feature type="compositionally biased region" description="Polar residues" evidence="1">
    <location>
        <begin position="584"/>
        <end position="593"/>
    </location>
</feature>
<dbReference type="OrthoDB" id="125326at2759"/>
<dbReference type="AlphaFoldDB" id="A0A9W6U8M0"/>
<protein>
    <submittedName>
        <fullName evidence="2">Unnamed protein product</fullName>
    </submittedName>
</protein>
<feature type="compositionally biased region" description="Acidic residues" evidence="1">
    <location>
        <begin position="291"/>
        <end position="304"/>
    </location>
</feature>
<feature type="compositionally biased region" description="Acidic residues" evidence="1">
    <location>
        <begin position="183"/>
        <end position="198"/>
    </location>
</feature>
<dbReference type="Proteomes" id="UP001165083">
    <property type="component" value="Unassembled WGS sequence"/>
</dbReference>
<feature type="compositionally biased region" description="Low complexity" evidence="1">
    <location>
        <begin position="495"/>
        <end position="508"/>
    </location>
</feature>
<feature type="region of interest" description="Disordered" evidence="1">
    <location>
        <begin position="442"/>
        <end position="461"/>
    </location>
</feature>
<organism evidence="2 3">
    <name type="scientific">Phytophthora lilii</name>
    <dbReference type="NCBI Taxonomy" id="2077276"/>
    <lineage>
        <taxon>Eukaryota</taxon>
        <taxon>Sar</taxon>
        <taxon>Stramenopiles</taxon>
        <taxon>Oomycota</taxon>
        <taxon>Peronosporomycetes</taxon>
        <taxon>Peronosporales</taxon>
        <taxon>Peronosporaceae</taxon>
        <taxon>Phytophthora</taxon>
    </lineage>
</organism>
<sequence length="654" mass="71523">MAFSFRCDWRCHRPLLTTIDAGAPTSPLRMKSPEPATGLAGGPYPEEILLEAYDLERLQKTWQHFLLLQEIEQEEQRYQDELRRVKLQEQEQRKKAEAEAEALRRQREKEAALRREKERAEAEQKKKLKEVAVSDMRAEEEEPQVKITKTKSVKAKPAKTEMQPKQKTKPKRITPVSLPPQQPEEEEPTSEENQELDGYDSPPPELPDDGLLNVLSLDKSSDSDIDDEPSMVSLILPVAHDSPKRVQPSPSKKKTPTPHKRFAKKIGGPPLDFNFTNAEAKRQAKAAEAAAEAEGDSDEAETEPEPVPPPSTLTPKKRLKRRKEVAKERATAPTGGRSLMAAVANATLAIKPKKGVVASNVKATANNASRKKTVNVTSANNNKGVPNKKKSHASEELSTGDEEVVRAPLPKKKVIGKETMSIKQRLANAELLARMNKMQDLNTPKVLGKKSKKTQNKAATKTLAAQRAEFRKALASDAAEPDVPQRDQAIEEGDLNISLNSSGLISDNDSPENLRPPTRKRARGAVDGDVTPTKKLQFLEITKRLVKSPMPRYLRTPTPLMSPVVASALVKARAASPGPRGATAPNTAATRRLNSAPVRPKKTTNANRFGISAGGASVSAGGGFSMFDAFVNSGSSGVIPRLKNKTRGDVSPSV</sequence>
<feature type="region of interest" description="Disordered" evidence="1">
    <location>
        <begin position="491"/>
        <end position="526"/>
    </location>
</feature>
<keyword evidence="3" id="KW-1185">Reference proteome</keyword>
<feature type="compositionally biased region" description="Basic residues" evidence="1">
    <location>
        <begin position="148"/>
        <end position="157"/>
    </location>
</feature>
<feature type="compositionally biased region" description="Polar residues" evidence="1">
    <location>
        <begin position="375"/>
        <end position="384"/>
    </location>
</feature>
<feature type="region of interest" description="Disordered" evidence="1">
    <location>
        <begin position="98"/>
        <end position="338"/>
    </location>
</feature>
<feature type="region of interest" description="Disordered" evidence="1">
    <location>
        <begin position="634"/>
        <end position="654"/>
    </location>
</feature>
<evidence type="ECO:0000313" key="3">
    <source>
        <dbReference type="Proteomes" id="UP001165083"/>
    </source>
</evidence>
<name>A0A9W6U8M0_9STRA</name>
<feature type="compositionally biased region" description="Basic and acidic residues" evidence="1">
    <location>
        <begin position="98"/>
        <end position="132"/>
    </location>
</feature>
<feature type="region of interest" description="Disordered" evidence="1">
    <location>
        <begin position="575"/>
        <end position="607"/>
    </location>
</feature>
<feature type="region of interest" description="Disordered" evidence="1">
    <location>
        <begin position="375"/>
        <end position="403"/>
    </location>
</feature>
<evidence type="ECO:0000256" key="1">
    <source>
        <dbReference type="SAM" id="MobiDB-lite"/>
    </source>
</evidence>
<accession>A0A9W6U8M0</accession>
<evidence type="ECO:0000313" key="2">
    <source>
        <dbReference type="EMBL" id="GMF27437.1"/>
    </source>
</evidence>
<gene>
    <name evidence="2" type="ORF">Plil01_001147700</name>
</gene>
<proteinExistence type="predicted"/>
<dbReference type="EMBL" id="BSXW01000661">
    <property type="protein sequence ID" value="GMF27437.1"/>
    <property type="molecule type" value="Genomic_DNA"/>
</dbReference>
<reference evidence="2" key="1">
    <citation type="submission" date="2023-04" db="EMBL/GenBank/DDBJ databases">
        <title>Phytophthora lilii NBRC 32176.</title>
        <authorList>
            <person name="Ichikawa N."/>
            <person name="Sato H."/>
            <person name="Tonouchi N."/>
        </authorList>
    </citation>
    <scope>NUCLEOTIDE SEQUENCE</scope>
    <source>
        <strain evidence="2">NBRC 32176</strain>
    </source>
</reference>
<feature type="compositionally biased region" description="Basic residues" evidence="1">
    <location>
        <begin position="251"/>
        <end position="264"/>
    </location>
</feature>
<feature type="compositionally biased region" description="Basic residues" evidence="1">
    <location>
        <begin position="315"/>
        <end position="324"/>
    </location>
</feature>